<dbReference type="Gene3D" id="3.30.160.60">
    <property type="entry name" value="Classic Zinc Finger"/>
    <property type="match status" value="1"/>
</dbReference>
<evidence type="ECO:0000256" key="7">
    <source>
        <dbReference type="PROSITE-ProRule" id="PRU00024"/>
    </source>
</evidence>
<keyword evidence="3" id="KW-0479">Metal-binding</keyword>
<dbReference type="PANTHER" id="PTHR25462">
    <property type="entry name" value="BONUS, ISOFORM C-RELATED"/>
    <property type="match status" value="1"/>
</dbReference>
<evidence type="ECO:0000313" key="11">
    <source>
        <dbReference type="Proteomes" id="UP000000539"/>
    </source>
</evidence>
<evidence type="ECO:0000256" key="5">
    <source>
        <dbReference type="ARBA" id="ARBA00022833"/>
    </source>
</evidence>
<accession>A0A8V0YXR1</accession>
<dbReference type="Gene3D" id="3.30.40.10">
    <property type="entry name" value="Zinc/RING finger domain, C3HC4 (zinc finger)"/>
    <property type="match status" value="1"/>
</dbReference>
<dbReference type="InterPro" id="IPR027370">
    <property type="entry name" value="Znf-RING_euk"/>
</dbReference>
<dbReference type="PROSITE" id="PS50119">
    <property type="entry name" value="ZF_BBOX"/>
    <property type="match status" value="1"/>
</dbReference>
<dbReference type="PANTHER" id="PTHR25462:SF293">
    <property type="entry name" value="TRIPARTITE MOTIF-CONTAINING 63A"/>
    <property type="match status" value="1"/>
</dbReference>
<dbReference type="Pfam" id="PF13445">
    <property type="entry name" value="zf-RING_UBOX"/>
    <property type="match status" value="1"/>
</dbReference>
<dbReference type="SMART" id="SM00184">
    <property type="entry name" value="RING"/>
    <property type="match status" value="1"/>
</dbReference>
<reference evidence="10" key="1">
    <citation type="submission" date="2020-11" db="EMBL/GenBank/DDBJ databases">
        <title>Gallus gallus (Chicken) genome, bGalGal1, GRCg7b, maternal haplotype autosomes + Z &amp; W.</title>
        <authorList>
            <person name="Warren W."/>
            <person name="Formenti G."/>
            <person name="Fedrigo O."/>
            <person name="Haase B."/>
            <person name="Mountcastle J."/>
            <person name="Balacco J."/>
            <person name="Tracey A."/>
            <person name="Schneider V."/>
            <person name="Okimoto R."/>
            <person name="Cheng H."/>
            <person name="Hawken R."/>
            <person name="Howe K."/>
            <person name="Jarvis E.D."/>
        </authorList>
    </citation>
    <scope>NUCLEOTIDE SEQUENCE [LARGE SCALE GENOMIC DNA]</scope>
    <source>
        <strain evidence="10">Broiler</strain>
    </source>
</reference>
<dbReference type="Proteomes" id="UP000000539">
    <property type="component" value="Chromosome 23"/>
</dbReference>
<dbReference type="PROSITE" id="PS00518">
    <property type="entry name" value="ZF_RING_1"/>
    <property type="match status" value="1"/>
</dbReference>
<keyword evidence="11" id="KW-1185">Reference proteome</keyword>
<keyword evidence="4 7" id="KW-0863">Zinc-finger</keyword>
<keyword evidence="5" id="KW-0862">Zinc</keyword>
<sequence>MDKSCARGSGCRTGVALRRSSSAVPMDFQPSILRDGSPMESLEKQLLCPICLEMFSKPVVILPCQHNLCRKCANDIFQAANPYWQSRGSSIISGGRFRCPTCRHEVLLDRHGVYGLQRNLLVENIIDIYKQEFSSRPLKKGEHPMCKEHEDERINIYCVTCEVPTCSMCKVFGAHKDCEVAPLQSIFQGQKWRGTTASRPSSPSWRIPAAALRRTARQPSRSSVHVLMRSQRCWRRRRRSCWDASPASRRTRQALCRASSTSTRSSWRRLSKAMRTWMPSQSVLSTSLMPSAPWTLSQMRKMSFMRRWRKIQETQNPKGWWQPPSRTQDVQDRTWGHTDGAGHPAPVQDTFLYGCQEDYSARFICSLFCI</sequence>
<keyword evidence="2" id="KW-0963">Cytoplasm</keyword>
<dbReference type="FunFam" id="3.30.40.10:FF:000014">
    <property type="entry name" value="probable E3 ubiquitin-protein ligase MID2"/>
    <property type="match status" value="1"/>
</dbReference>
<dbReference type="AlphaFoldDB" id="A0A8V0YXR1"/>
<dbReference type="InterPro" id="IPR000315">
    <property type="entry name" value="Znf_B-box"/>
</dbReference>
<evidence type="ECO:0000256" key="1">
    <source>
        <dbReference type="ARBA" id="ARBA00004496"/>
    </source>
</evidence>
<dbReference type="SUPFAM" id="SSF57845">
    <property type="entry name" value="B-box zinc-binding domain"/>
    <property type="match status" value="1"/>
</dbReference>
<feature type="domain" description="RING-type" evidence="8">
    <location>
        <begin position="48"/>
        <end position="103"/>
    </location>
</feature>
<evidence type="ECO:0000259" key="8">
    <source>
        <dbReference type="PROSITE" id="PS50089"/>
    </source>
</evidence>
<comment type="subcellular location">
    <subcellularLocation>
        <location evidence="1">Cytoplasm</location>
    </subcellularLocation>
</comment>
<evidence type="ECO:0000313" key="10">
    <source>
        <dbReference type="Ensembl" id="ENSGALP00010022848.1"/>
    </source>
</evidence>
<keyword evidence="6" id="KW-0175">Coiled coil</keyword>
<dbReference type="GO" id="GO:0005737">
    <property type="term" value="C:cytoplasm"/>
    <property type="evidence" value="ECO:0007669"/>
    <property type="project" value="UniProtKB-SubCell"/>
</dbReference>
<evidence type="ECO:0000256" key="3">
    <source>
        <dbReference type="ARBA" id="ARBA00022723"/>
    </source>
</evidence>
<feature type="domain" description="B box-type" evidence="9">
    <location>
        <begin position="141"/>
        <end position="183"/>
    </location>
</feature>
<dbReference type="GeneTree" id="ENSGT00940000156529"/>
<gene>
    <name evidence="10" type="primary">TRIM63</name>
</gene>
<evidence type="ECO:0000256" key="4">
    <source>
        <dbReference type="ARBA" id="ARBA00022771"/>
    </source>
</evidence>
<name>A0A8V0YXR1_CHICK</name>
<dbReference type="Ensembl" id="ENSGALT00010039579.1">
    <property type="protein sequence ID" value="ENSGALP00010022848.1"/>
    <property type="gene ID" value="ENSGALG00010016425.1"/>
</dbReference>
<dbReference type="InterPro" id="IPR017907">
    <property type="entry name" value="Znf_RING_CS"/>
</dbReference>
<dbReference type="PROSITE" id="PS50089">
    <property type="entry name" value="ZF_RING_2"/>
    <property type="match status" value="1"/>
</dbReference>
<proteinExistence type="predicted"/>
<dbReference type="Pfam" id="PF00643">
    <property type="entry name" value="zf-B_box"/>
    <property type="match status" value="1"/>
</dbReference>
<dbReference type="InterPro" id="IPR001841">
    <property type="entry name" value="Znf_RING"/>
</dbReference>
<evidence type="ECO:0000256" key="6">
    <source>
        <dbReference type="ARBA" id="ARBA00023054"/>
    </source>
</evidence>
<evidence type="ECO:0000256" key="2">
    <source>
        <dbReference type="ARBA" id="ARBA00022490"/>
    </source>
</evidence>
<dbReference type="OrthoDB" id="5351233at2759"/>
<dbReference type="CDD" id="cd19831">
    <property type="entry name" value="Bbox2_MuRF1_C-II"/>
    <property type="match status" value="1"/>
</dbReference>
<dbReference type="InterPro" id="IPR047153">
    <property type="entry name" value="TRIM45/56/19-like"/>
</dbReference>
<dbReference type="SMART" id="SM00336">
    <property type="entry name" value="BBOX"/>
    <property type="match status" value="1"/>
</dbReference>
<dbReference type="SUPFAM" id="SSF57850">
    <property type="entry name" value="RING/U-box"/>
    <property type="match status" value="1"/>
</dbReference>
<dbReference type="GO" id="GO:0008270">
    <property type="term" value="F:zinc ion binding"/>
    <property type="evidence" value="ECO:0007669"/>
    <property type="project" value="UniProtKB-KW"/>
</dbReference>
<protein>
    <submittedName>
        <fullName evidence="10">Tripartite motif containing 63</fullName>
    </submittedName>
</protein>
<evidence type="ECO:0000259" key="9">
    <source>
        <dbReference type="PROSITE" id="PS50119"/>
    </source>
</evidence>
<reference evidence="10" key="3">
    <citation type="submission" date="2025-09" db="UniProtKB">
        <authorList>
            <consortium name="Ensembl"/>
        </authorList>
    </citation>
    <scope>IDENTIFICATION</scope>
    <source>
        <strain evidence="10">broiler</strain>
    </source>
</reference>
<reference evidence="10" key="2">
    <citation type="submission" date="2025-08" db="UniProtKB">
        <authorList>
            <consortium name="Ensembl"/>
        </authorList>
    </citation>
    <scope>IDENTIFICATION</scope>
    <source>
        <strain evidence="10">broiler</strain>
    </source>
</reference>
<dbReference type="InterPro" id="IPR013083">
    <property type="entry name" value="Znf_RING/FYVE/PHD"/>
</dbReference>
<organism evidence="10 11">
    <name type="scientific">Gallus gallus</name>
    <name type="common">Chicken</name>
    <dbReference type="NCBI Taxonomy" id="9031"/>
    <lineage>
        <taxon>Eukaryota</taxon>
        <taxon>Metazoa</taxon>
        <taxon>Chordata</taxon>
        <taxon>Craniata</taxon>
        <taxon>Vertebrata</taxon>
        <taxon>Euteleostomi</taxon>
        <taxon>Archelosauria</taxon>
        <taxon>Archosauria</taxon>
        <taxon>Dinosauria</taxon>
        <taxon>Saurischia</taxon>
        <taxon>Theropoda</taxon>
        <taxon>Coelurosauria</taxon>
        <taxon>Aves</taxon>
        <taxon>Neognathae</taxon>
        <taxon>Galloanserae</taxon>
        <taxon>Galliformes</taxon>
        <taxon>Phasianidae</taxon>
        <taxon>Phasianinae</taxon>
        <taxon>Gallus</taxon>
    </lineage>
</organism>